<evidence type="ECO:0000313" key="2">
    <source>
        <dbReference type="Proteomes" id="UP000251869"/>
    </source>
</evidence>
<comment type="caution">
    <text evidence="1">The sequence shown here is derived from an EMBL/GenBank/DDBJ whole genome shotgun (WGS) entry which is preliminary data.</text>
</comment>
<sequence>MKTTEQGIRYIELIDGEPEIDIPAMVKKAKTAYKPFNFKDKIELLFFYNERKDFSHAIFTEYGIIDDEFDGKKAVHHPFGVKSIIGIEVSGDETIPLIAFVIGQAIEHFKQNMDIRRHAEWKELEKSDSYQSWQTYFCQVHSSVIRYGLEGSADMFLRSLPFVLAKKEESFSPPYIDGTFRHLIHSLSELYVLGQAGESERADDHLKTIGELTGPEFMELYKGLHAELADYLETLGVKYNELHDLSIFTTIEQYKNQLAALYG</sequence>
<reference evidence="1 2" key="1">
    <citation type="submission" date="2018-06" db="EMBL/GenBank/DDBJ databases">
        <title>The draft genome sequences of strains SCU63 and S1.</title>
        <authorList>
            <person name="Gan L."/>
        </authorList>
    </citation>
    <scope>NUCLEOTIDE SEQUENCE [LARGE SCALE GENOMIC DNA]</scope>
    <source>
        <strain evidence="1 2">S1</strain>
    </source>
</reference>
<dbReference type="RefSeq" id="WP_112231975.1">
    <property type="nucleotide sequence ID" value="NZ_QLZQ01000002.1"/>
</dbReference>
<dbReference type="AlphaFoldDB" id="A0A365K6L5"/>
<keyword evidence="2" id="KW-1185">Reference proteome</keyword>
<dbReference type="Proteomes" id="UP000251869">
    <property type="component" value="Unassembled WGS sequence"/>
</dbReference>
<name>A0A365K6L5_9BACL</name>
<dbReference type="EMBL" id="QLZQ01000002">
    <property type="protein sequence ID" value="RAZ68286.1"/>
    <property type="molecule type" value="Genomic_DNA"/>
</dbReference>
<organism evidence="1 2">
    <name type="scientific">Planococcus maitriensis</name>
    <dbReference type="NCBI Taxonomy" id="221799"/>
    <lineage>
        <taxon>Bacteria</taxon>
        <taxon>Bacillati</taxon>
        <taxon>Bacillota</taxon>
        <taxon>Bacilli</taxon>
        <taxon>Bacillales</taxon>
        <taxon>Caryophanaceae</taxon>
        <taxon>Planococcus</taxon>
    </lineage>
</organism>
<protein>
    <submittedName>
        <fullName evidence="1">Uncharacterized protein</fullName>
    </submittedName>
</protein>
<dbReference type="OrthoDB" id="2424829at2"/>
<accession>A0A365K6L5</accession>
<gene>
    <name evidence="1" type="ORF">DP119_06330</name>
</gene>
<proteinExistence type="predicted"/>
<evidence type="ECO:0000313" key="1">
    <source>
        <dbReference type="EMBL" id="RAZ68286.1"/>
    </source>
</evidence>